<name>A0A451FS89_9FLAO</name>
<dbReference type="InterPro" id="IPR029024">
    <property type="entry name" value="TerB-like"/>
</dbReference>
<accession>A0A451FS89</accession>
<dbReference type="KEGG" id="aev:EI546_00200"/>
<reference evidence="1 2" key="1">
    <citation type="submission" date="2019-01" db="EMBL/GenBank/DDBJ databases">
        <title>Complete genome sequencing of Aequorivita sp. H23M31.</title>
        <authorList>
            <person name="Bae J.-W."/>
        </authorList>
    </citation>
    <scope>NUCLEOTIDE SEQUENCE [LARGE SCALE GENOMIC DNA]</scope>
    <source>
        <strain evidence="1 2">H23M31</strain>
    </source>
</reference>
<dbReference type="RefSeq" id="WP_128248648.1">
    <property type="nucleotide sequence ID" value="NZ_CP034951.1"/>
</dbReference>
<organism evidence="1 2">
    <name type="scientific">Aequorivita ciconiae</name>
    <dbReference type="NCBI Taxonomy" id="2494375"/>
    <lineage>
        <taxon>Bacteria</taxon>
        <taxon>Pseudomonadati</taxon>
        <taxon>Bacteroidota</taxon>
        <taxon>Flavobacteriia</taxon>
        <taxon>Flavobacteriales</taxon>
        <taxon>Flavobacteriaceae</taxon>
        <taxon>Aequorivita</taxon>
    </lineage>
</organism>
<gene>
    <name evidence="1" type="ORF">EI546_00200</name>
</gene>
<dbReference type="CDD" id="cd07177">
    <property type="entry name" value="terB_like"/>
    <property type="match status" value="1"/>
</dbReference>
<dbReference type="Gene3D" id="1.10.3680.10">
    <property type="entry name" value="TerB-like"/>
    <property type="match status" value="1"/>
</dbReference>
<dbReference type="EMBL" id="CP034951">
    <property type="protein sequence ID" value="QAA80247.1"/>
    <property type="molecule type" value="Genomic_DNA"/>
</dbReference>
<dbReference type="SUPFAM" id="SSF158682">
    <property type="entry name" value="TerB-like"/>
    <property type="match status" value="1"/>
</dbReference>
<keyword evidence="2" id="KW-1185">Reference proteome</keyword>
<evidence type="ECO:0008006" key="3">
    <source>
        <dbReference type="Google" id="ProtNLM"/>
    </source>
</evidence>
<dbReference type="Proteomes" id="UP000285517">
    <property type="component" value="Chromosome"/>
</dbReference>
<evidence type="ECO:0000313" key="2">
    <source>
        <dbReference type="Proteomes" id="UP000285517"/>
    </source>
</evidence>
<protein>
    <recommendedName>
        <fullName evidence="3">TerB family tellurite resistance protein</fullName>
    </recommendedName>
</protein>
<dbReference type="AlphaFoldDB" id="A0A451FS89"/>
<proteinExistence type="predicted"/>
<dbReference type="OrthoDB" id="1143847at2"/>
<evidence type="ECO:0000313" key="1">
    <source>
        <dbReference type="EMBL" id="QAA80247.1"/>
    </source>
</evidence>
<sequence length="131" mass="15019">MEKNPKSLLSDLIIMIKADGVIRPSEIELIQKLANRLGISNEEIAELFTNPQPSQALYSEVDRITHFYRLALMMQVDKESHKSEVTALKNFGLKMGIRPIVADQIIKKMEQYNGGVVPPEELLRIFKIYYN</sequence>